<dbReference type="SUPFAM" id="SSF53850">
    <property type="entry name" value="Periplasmic binding protein-like II"/>
    <property type="match status" value="1"/>
</dbReference>
<keyword evidence="4" id="KW-1185">Reference proteome</keyword>
<sequence>MKEKSLLFTLLITALIAVGCNTDTGSNSQNSGSDNGASGNNESSIGSADSEVELSFWNFGADYGPLIEEYTEKNPDISINVRQMEVEDHQTNLFTSLSAGGGAPDLAAIEASEIDSYIRAENKFVNLLDLGAADLQEDYLDWAWETGLNIEGDFLLGLPADIGPTVMYYRADVFQEAGLPSEPDEVKELIQTWEDYRHTAETILNETGKKMVDNFETVFKAKRDQAPENFFNKEDELIIDSSPYMKEAYDQTAQWIEEGYTANLGMWSREWRNGIQEGSYATLLGPAWMGDIIKEYAPDESNWRIAPIPEGAGNWGGTWITIPEETEHAEEAYEFLTWLLAPEQQMKLFKERETFPTTPAVYEDAEFTQIADDYFGGQYAADLFAEAALEVPYIYKGPHYEDVNEEILIGLNNVYYGSDSEEEWEEIIGMVERRILR</sequence>
<proteinExistence type="predicted"/>
<dbReference type="Gene3D" id="3.40.190.10">
    <property type="entry name" value="Periplasmic binding protein-like II"/>
    <property type="match status" value="1"/>
</dbReference>
<feature type="chain" id="PRO_5038860940" evidence="2">
    <location>
        <begin position="20"/>
        <end position="437"/>
    </location>
</feature>
<keyword evidence="2" id="KW-0732">Signal</keyword>
<dbReference type="EMBL" id="FOGT01000009">
    <property type="protein sequence ID" value="SES15688.1"/>
    <property type="molecule type" value="Genomic_DNA"/>
</dbReference>
<dbReference type="STRING" id="1601833.SAMN05518684_10992"/>
<evidence type="ECO:0000256" key="2">
    <source>
        <dbReference type="SAM" id="SignalP"/>
    </source>
</evidence>
<dbReference type="AlphaFoldDB" id="A0A1H9V270"/>
<gene>
    <name evidence="3" type="ORF">SAMN05518684_10992</name>
</gene>
<dbReference type="PANTHER" id="PTHR43649">
    <property type="entry name" value="ARABINOSE-BINDING PROTEIN-RELATED"/>
    <property type="match status" value="1"/>
</dbReference>
<feature type="signal peptide" evidence="2">
    <location>
        <begin position="1"/>
        <end position="19"/>
    </location>
</feature>
<protein>
    <submittedName>
        <fullName evidence="3">Cellobiose transport system substrate-binding protein</fullName>
    </submittedName>
</protein>
<dbReference type="Proteomes" id="UP000198571">
    <property type="component" value="Unassembled WGS sequence"/>
</dbReference>
<accession>A0A1H9V270</accession>
<feature type="region of interest" description="Disordered" evidence="1">
    <location>
        <begin position="23"/>
        <end position="46"/>
    </location>
</feature>
<dbReference type="InterPro" id="IPR050490">
    <property type="entry name" value="Bact_solute-bd_prot1"/>
</dbReference>
<dbReference type="InterPro" id="IPR006059">
    <property type="entry name" value="SBP"/>
</dbReference>
<evidence type="ECO:0000256" key="1">
    <source>
        <dbReference type="SAM" id="MobiDB-lite"/>
    </source>
</evidence>
<dbReference type="PROSITE" id="PS51257">
    <property type="entry name" value="PROKAR_LIPOPROTEIN"/>
    <property type="match status" value="1"/>
</dbReference>
<dbReference type="OrthoDB" id="55273at2"/>
<dbReference type="RefSeq" id="WP_093052473.1">
    <property type="nucleotide sequence ID" value="NZ_FOGT01000009.1"/>
</dbReference>
<name>A0A1H9V270_9BACI</name>
<feature type="compositionally biased region" description="Low complexity" evidence="1">
    <location>
        <begin position="25"/>
        <end position="44"/>
    </location>
</feature>
<reference evidence="4" key="1">
    <citation type="submission" date="2016-10" db="EMBL/GenBank/DDBJ databases">
        <authorList>
            <person name="Varghese N."/>
            <person name="Submissions S."/>
        </authorList>
    </citation>
    <scope>NUCLEOTIDE SEQUENCE [LARGE SCALE GENOMIC DNA]</scope>
    <source>
        <strain evidence="4">S9</strain>
    </source>
</reference>
<evidence type="ECO:0000313" key="4">
    <source>
        <dbReference type="Proteomes" id="UP000198571"/>
    </source>
</evidence>
<dbReference type="PANTHER" id="PTHR43649:SF32">
    <property type="entry name" value="SUGAR BINDING SECRETED PROTEIN"/>
    <property type="match status" value="1"/>
</dbReference>
<evidence type="ECO:0000313" key="3">
    <source>
        <dbReference type="EMBL" id="SES15688.1"/>
    </source>
</evidence>
<dbReference type="Pfam" id="PF13416">
    <property type="entry name" value="SBP_bac_8"/>
    <property type="match status" value="1"/>
</dbReference>
<organism evidence="3 4">
    <name type="scientific">Salipaludibacillus aurantiacus</name>
    <dbReference type="NCBI Taxonomy" id="1601833"/>
    <lineage>
        <taxon>Bacteria</taxon>
        <taxon>Bacillati</taxon>
        <taxon>Bacillota</taxon>
        <taxon>Bacilli</taxon>
        <taxon>Bacillales</taxon>
        <taxon>Bacillaceae</taxon>
    </lineage>
</organism>